<keyword evidence="1" id="KW-0175">Coiled coil</keyword>
<feature type="compositionally biased region" description="Basic and acidic residues" evidence="2">
    <location>
        <begin position="610"/>
        <end position="619"/>
    </location>
</feature>
<feature type="region of interest" description="Disordered" evidence="2">
    <location>
        <begin position="583"/>
        <end position="619"/>
    </location>
</feature>
<evidence type="ECO:0000313" key="6">
    <source>
        <dbReference type="RefSeq" id="XP_030069930.1"/>
    </source>
</evidence>
<name>A0A6P7YYC0_9AMPH</name>
<evidence type="ECO:0000259" key="3">
    <source>
        <dbReference type="Pfam" id="PF13863"/>
    </source>
</evidence>
<accession>A0A6P7YYC0</accession>
<keyword evidence="4" id="KW-1185">Reference proteome</keyword>
<dbReference type="CTD" id="120935"/>
<dbReference type="PANTHER" id="PTHR21683:SF3">
    <property type="entry name" value="CILIA AND FLAGELLA ASSOCIATED PROTEIN 100"/>
    <property type="match status" value="1"/>
</dbReference>
<dbReference type="Proteomes" id="UP000515156">
    <property type="component" value="Chromosome 9"/>
</dbReference>
<proteinExistence type="predicted"/>
<dbReference type="AlphaFoldDB" id="A0A6P7YYC0"/>
<dbReference type="PANTHER" id="PTHR21683">
    <property type="entry name" value="COILED-COIL DOMAIN-CONTAINING PROTEIN 42 LIKE-2-LIKE-RELATED"/>
    <property type="match status" value="1"/>
</dbReference>
<protein>
    <submittedName>
        <fullName evidence="5 6">Coiled-coil domain-containing protein 38 isoform X1</fullName>
    </submittedName>
</protein>
<gene>
    <name evidence="5 6" type="primary">CCDC38</name>
</gene>
<dbReference type="RefSeq" id="XP_030069930.1">
    <property type="nucleotide sequence ID" value="XM_030214070.1"/>
</dbReference>
<reference evidence="5 6" key="1">
    <citation type="submission" date="2025-04" db="UniProtKB">
        <authorList>
            <consortium name="RefSeq"/>
        </authorList>
    </citation>
    <scope>IDENTIFICATION</scope>
</reference>
<evidence type="ECO:0000313" key="5">
    <source>
        <dbReference type="RefSeq" id="XP_030069928.1"/>
    </source>
</evidence>
<evidence type="ECO:0000313" key="4">
    <source>
        <dbReference type="Proteomes" id="UP000515156"/>
    </source>
</evidence>
<dbReference type="GeneID" id="115477292"/>
<dbReference type="InterPro" id="IPR025252">
    <property type="entry name" value="DUF4200"/>
</dbReference>
<dbReference type="Pfam" id="PF13863">
    <property type="entry name" value="DUF4200"/>
    <property type="match status" value="1"/>
</dbReference>
<evidence type="ECO:0000256" key="1">
    <source>
        <dbReference type="ARBA" id="ARBA00023054"/>
    </source>
</evidence>
<evidence type="ECO:0000256" key="2">
    <source>
        <dbReference type="SAM" id="MobiDB-lite"/>
    </source>
</evidence>
<dbReference type="OrthoDB" id="10264063at2759"/>
<feature type="compositionally biased region" description="Basic and acidic residues" evidence="2">
    <location>
        <begin position="299"/>
        <end position="318"/>
    </location>
</feature>
<feature type="compositionally biased region" description="Basic residues" evidence="2">
    <location>
        <begin position="260"/>
        <end position="270"/>
    </location>
</feature>
<feature type="region of interest" description="Disordered" evidence="2">
    <location>
        <begin position="254"/>
        <end position="276"/>
    </location>
</feature>
<feature type="domain" description="DUF4200" evidence="3">
    <location>
        <begin position="132"/>
        <end position="249"/>
    </location>
</feature>
<dbReference type="InterPro" id="IPR051147">
    <property type="entry name" value="CFAP_domain-containing"/>
</dbReference>
<dbReference type="RefSeq" id="XP_030069928.1">
    <property type="nucleotide sequence ID" value="XM_030214068.1"/>
</dbReference>
<dbReference type="KEGG" id="muo:115477292"/>
<dbReference type="GO" id="GO:0005856">
    <property type="term" value="C:cytoskeleton"/>
    <property type="evidence" value="ECO:0007669"/>
    <property type="project" value="UniProtKB-ARBA"/>
</dbReference>
<sequence>MMSSIAFALQPTKLQSSQFPKINPVRWKKDEHESARNPFKYPDTDLFRFRSEQMKKKKEEKQLLKNQKIHEKTTFASRAGSRSVSVRRTISDTDETSEPEVESFAESLKCDPSWILSVAKRCSCDSKSVKDYIAKKREIFLAQYTVSVKQEAIRTMETTALEEEQQIGDSEKKLEEDTLAFEEFLKENDRNSVEALKMAEQETRNKLDKNSEIRKAMGEMMSVTSDIARNGDILKEFLMYEEFLRKLSPTEWQEQQYNKKVARKTKKREKEKKNRESVMLPAIVKRTDSKTTKILPKADSTKEVKTHSKQKSLPESKRSSTRIQHPHNLPALPEIEGGLLDKLSHFEGRCRAETRDCFWLLQVMTSPTCVAVHILLSTENIHYRSTVHSPLEDSDSEEEPEIYFTDPQQLLCVFTELEEQNLSLILNCQETHETLEEIRERSLMIQNKMKVKTNTLKEHKEMLHVACVEQEEKAAELELRARLFCFGEFNSQEQDKLLQVLNQKISHVYQTCIGESETTVSTLNMLSSIERHIDELYELLEAVSKDSLEAVQKSKKKERRMRIREEKLKQQLLHQEERLKRALARATADPKRQTGRKLMPRSAPPKTKAKTSEDDQHTARVQEEYRYFFTWQ</sequence>
<feature type="region of interest" description="Disordered" evidence="2">
    <location>
        <begin position="295"/>
        <end position="331"/>
    </location>
</feature>
<organism evidence="4 5">
    <name type="scientific">Microcaecilia unicolor</name>
    <dbReference type="NCBI Taxonomy" id="1415580"/>
    <lineage>
        <taxon>Eukaryota</taxon>
        <taxon>Metazoa</taxon>
        <taxon>Chordata</taxon>
        <taxon>Craniata</taxon>
        <taxon>Vertebrata</taxon>
        <taxon>Euteleostomi</taxon>
        <taxon>Amphibia</taxon>
        <taxon>Gymnophiona</taxon>
        <taxon>Siphonopidae</taxon>
        <taxon>Microcaecilia</taxon>
    </lineage>
</organism>